<dbReference type="OrthoDB" id="2251794at2759"/>
<dbReference type="Proteomes" id="UP001152747">
    <property type="component" value="Unassembled WGS sequence"/>
</dbReference>
<feature type="chain" id="PRO_5040455188" evidence="3">
    <location>
        <begin position="21"/>
        <end position="217"/>
    </location>
</feature>
<dbReference type="PANTHER" id="PTHR23208:SF36">
    <property type="entry name" value="LYSOZYME-RELATED"/>
    <property type="match status" value="1"/>
</dbReference>
<dbReference type="AlphaFoldDB" id="A0A9P1IFX2"/>
<keyword evidence="2 3" id="KW-0732">Signal</keyword>
<protein>
    <submittedName>
        <fullName evidence="4">Uncharacterized protein</fullName>
    </submittedName>
</protein>
<accession>A0A9P1IFX2</accession>
<dbReference type="InterPro" id="IPR002053">
    <property type="entry name" value="Glyco_hydro_25"/>
</dbReference>
<evidence type="ECO:0000256" key="1">
    <source>
        <dbReference type="ARBA" id="ARBA00010646"/>
    </source>
</evidence>
<sequence>MKTRCYIIFLFLFLAPLIESRTGLDFIQAVDIDTFTCLHQIGISFVIPRVYTNLGYVDQVGINNIINAHAGGIRYIDAYLFPCVISGCPSTETQVGSVIDKISQAGTTFGTLWLDTERLNWPNDKVRNQQLIEQLVAAAKKRNRSVGIFTNYYNWESIVGLDYEGQWNLALWWNQYDSTRDFSNYKPFGGWIQPSIHQFNFTRNGPCGLTTDINYSP</sequence>
<evidence type="ECO:0000313" key="5">
    <source>
        <dbReference type="Proteomes" id="UP001152747"/>
    </source>
</evidence>
<dbReference type="Gene3D" id="3.20.20.80">
    <property type="entry name" value="Glycosidases"/>
    <property type="match status" value="1"/>
</dbReference>
<dbReference type="EMBL" id="CANHGI010000002">
    <property type="protein sequence ID" value="CAI5442497.1"/>
    <property type="molecule type" value="Genomic_DNA"/>
</dbReference>
<name>A0A9P1IFX2_9PELO</name>
<dbReference type="InterPro" id="IPR051595">
    <property type="entry name" value="GH25_Enzymes"/>
</dbReference>
<dbReference type="InterPro" id="IPR017853">
    <property type="entry name" value="GH"/>
</dbReference>
<dbReference type="PROSITE" id="PS51904">
    <property type="entry name" value="GLYCOSYL_HYDROL_F25_2"/>
    <property type="match status" value="1"/>
</dbReference>
<evidence type="ECO:0000256" key="2">
    <source>
        <dbReference type="ARBA" id="ARBA00022729"/>
    </source>
</evidence>
<dbReference type="GO" id="GO:0016998">
    <property type="term" value="P:cell wall macromolecule catabolic process"/>
    <property type="evidence" value="ECO:0007669"/>
    <property type="project" value="InterPro"/>
</dbReference>
<organism evidence="4 5">
    <name type="scientific">Caenorhabditis angaria</name>
    <dbReference type="NCBI Taxonomy" id="860376"/>
    <lineage>
        <taxon>Eukaryota</taxon>
        <taxon>Metazoa</taxon>
        <taxon>Ecdysozoa</taxon>
        <taxon>Nematoda</taxon>
        <taxon>Chromadorea</taxon>
        <taxon>Rhabditida</taxon>
        <taxon>Rhabditina</taxon>
        <taxon>Rhabditomorpha</taxon>
        <taxon>Rhabditoidea</taxon>
        <taxon>Rhabditidae</taxon>
        <taxon>Peloderinae</taxon>
        <taxon>Caenorhabditis</taxon>
    </lineage>
</organism>
<gene>
    <name evidence="4" type="ORF">CAMP_LOCUS5134</name>
</gene>
<dbReference type="PANTHER" id="PTHR23208">
    <property type="entry name" value="LYSOZYME PROTEIN"/>
    <property type="match status" value="1"/>
</dbReference>
<comment type="similarity">
    <text evidence="1">Belongs to the glycosyl hydrolase 25 family.</text>
</comment>
<proteinExistence type="inferred from homology"/>
<dbReference type="GO" id="GO:0045087">
    <property type="term" value="P:innate immune response"/>
    <property type="evidence" value="ECO:0007669"/>
    <property type="project" value="TreeGrafter"/>
</dbReference>
<evidence type="ECO:0000256" key="3">
    <source>
        <dbReference type="SAM" id="SignalP"/>
    </source>
</evidence>
<dbReference type="SUPFAM" id="SSF51445">
    <property type="entry name" value="(Trans)glycosidases"/>
    <property type="match status" value="1"/>
</dbReference>
<evidence type="ECO:0000313" key="4">
    <source>
        <dbReference type="EMBL" id="CAI5442497.1"/>
    </source>
</evidence>
<feature type="signal peptide" evidence="3">
    <location>
        <begin position="1"/>
        <end position="20"/>
    </location>
</feature>
<keyword evidence="5" id="KW-1185">Reference proteome</keyword>
<dbReference type="GO" id="GO:0009253">
    <property type="term" value="P:peptidoglycan catabolic process"/>
    <property type="evidence" value="ECO:0007669"/>
    <property type="project" value="InterPro"/>
</dbReference>
<dbReference type="GO" id="GO:0007165">
    <property type="term" value="P:signal transduction"/>
    <property type="evidence" value="ECO:0007669"/>
    <property type="project" value="TreeGrafter"/>
</dbReference>
<comment type="caution">
    <text evidence="4">The sequence shown here is derived from an EMBL/GenBank/DDBJ whole genome shotgun (WGS) entry which is preliminary data.</text>
</comment>
<dbReference type="GO" id="GO:0003796">
    <property type="term" value="F:lysozyme activity"/>
    <property type="evidence" value="ECO:0007669"/>
    <property type="project" value="InterPro"/>
</dbReference>
<reference evidence="4" key="1">
    <citation type="submission" date="2022-11" db="EMBL/GenBank/DDBJ databases">
        <authorList>
            <person name="Kikuchi T."/>
        </authorList>
    </citation>
    <scope>NUCLEOTIDE SEQUENCE</scope>
    <source>
        <strain evidence="4">PS1010</strain>
    </source>
</reference>